<dbReference type="PANTHER" id="PTHR10997">
    <property type="entry name" value="IMPORTIN-7, 8, 11"/>
    <property type="match status" value="1"/>
</dbReference>
<evidence type="ECO:0000259" key="2">
    <source>
        <dbReference type="Pfam" id="PF25018"/>
    </source>
</evidence>
<dbReference type="Pfam" id="PF25018">
    <property type="entry name" value="HEAT_IPO9_c"/>
    <property type="match status" value="1"/>
</dbReference>
<organism evidence="3 4">
    <name type="scientific">Acanthosepion pharaonis</name>
    <name type="common">Pharaoh cuttlefish</name>
    <name type="synonym">Sepia pharaonis</name>
    <dbReference type="NCBI Taxonomy" id="158019"/>
    <lineage>
        <taxon>Eukaryota</taxon>
        <taxon>Metazoa</taxon>
        <taxon>Spiralia</taxon>
        <taxon>Lophotrochozoa</taxon>
        <taxon>Mollusca</taxon>
        <taxon>Cephalopoda</taxon>
        <taxon>Coleoidea</taxon>
        <taxon>Decapodiformes</taxon>
        <taxon>Sepiida</taxon>
        <taxon>Sepiina</taxon>
        <taxon>Sepiidae</taxon>
        <taxon>Acanthosepion</taxon>
    </lineage>
</organism>
<dbReference type="InterPro" id="IPR016024">
    <property type="entry name" value="ARM-type_fold"/>
</dbReference>
<feature type="domain" description="Importin-9 central HEAT repeats" evidence="2">
    <location>
        <begin position="60"/>
        <end position="240"/>
    </location>
</feature>
<dbReference type="GO" id="GO:0005829">
    <property type="term" value="C:cytosol"/>
    <property type="evidence" value="ECO:0007669"/>
    <property type="project" value="TreeGrafter"/>
</dbReference>
<dbReference type="AlphaFoldDB" id="A0A812DMI2"/>
<keyword evidence="1" id="KW-0813">Transport</keyword>
<protein>
    <submittedName>
        <fullName evidence="3">IPO9</fullName>
    </submittedName>
</protein>
<evidence type="ECO:0000256" key="1">
    <source>
        <dbReference type="ARBA" id="ARBA00022927"/>
    </source>
</evidence>
<dbReference type="OrthoDB" id="431626at2759"/>
<evidence type="ECO:0000313" key="4">
    <source>
        <dbReference type="Proteomes" id="UP000597762"/>
    </source>
</evidence>
<dbReference type="InterPro" id="IPR056840">
    <property type="entry name" value="HEAT_IPO9_central"/>
</dbReference>
<dbReference type="Proteomes" id="UP000597762">
    <property type="component" value="Unassembled WGS sequence"/>
</dbReference>
<dbReference type="GO" id="GO:0005635">
    <property type="term" value="C:nuclear envelope"/>
    <property type="evidence" value="ECO:0007669"/>
    <property type="project" value="TreeGrafter"/>
</dbReference>
<sequence length="362" mass="40409">MSKVNKFPLYQFLSLSLLLCKALFSLSLPFPVVLSLSLSPSLVLSFSLQDTIIPSSNFVRMWSNDPDQFVEDEDDDTFSYSVRISAQDLLLSLATEFPNESAPALCHAFTQHIQQAEMDKNAGNPHWWKIHESCLLALGSVRNLFVDHLKKGKLQFDIKHFIESVILADMTAGSVSPFLIGRCLWTGSRFAAVMDPEIMEKFLQATMTGLHPTQPASVRISAVRAVFGFCEYLKNCGTTQILFNFLPNIMEGLLSITTQFSSNVLALSLETLIVVLAIDDNFTASVEAKVTPLTIAVFLKYSSDPLIVSLVEDMITQMAMWGRPFLPGALSQWYGLKRFLSGALFRCLAELIPHRFIRHATL</sequence>
<evidence type="ECO:0000313" key="3">
    <source>
        <dbReference type="EMBL" id="CAE1304457.1"/>
    </source>
</evidence>
<gene>
    <name evidence="3" type="ORF">SPHA_57031</name>
</gene>
<keyword evidence="1" id="KW-0653">Protein transport</keyword>
<comment type="caution">
    <text evidence="3">The sequence shown here is derived from an EMBL/GenBank/DDBJ whole genome shotgun (WGS) entry which is preliminary data.</text>
</comment>
<dbReference type="Gene3D" id="1.25.10.10">
    <property type="entry name" value="Leucine-rich Repeat Variant"/>
    <property type="match status" value="1"/>
</dbReference>
<proteinExistence type="predicted"/>
<dbReference type="SUPFAM" id="SSF48371">
    <property type="entry name" value="ARM repeat"/>
    <property type="match status" value="1"/>
</dbReference>
<accession>A0A812DMI2</accession>
<dbReference type="InterPro" id="IPR011989">
    <property type="entry name" value="ARM-like"/>
</dbReference>
<keyword evidence="4" id="KW-1185">Reference proteome</keyword>
<name>A0A812DMI2_ACAPH</name>
<reference evidence="3" key="1">
    <citation type="submission" date="2021-01" db="EMBL/GenBank/DDBJ databases">
        <authorList>
            <person name="Li R."/>
            <person name="Bekaert M."/>
        </authorList>
    </citation>
    <scope>NUCLEOTIDE SEQUENCE</scope>
    <source>
        <strain evidence="3">Farmed</strain>
    </source>
</reference>
<dbReference type="GO" id="GO:0006606">
    <property type="term" value="P:protein import into nucleus"/>
    <property type="evidence" value="ECO:0007669"/>
    <property type="project" value="TreeGrafter"/>
</dbReference>
<dbReference type="PANTHER" id="PTHR10997:SF9">
    <property type="entry name" value="IMPORTIN-9"/>
    <property type="match status" value="1"/>
</dbReference>
<dbReference type="EMBL" id="CAHIKZ030003819">
    <property type="protein sequence ID" value="CAE1304457.1"/>
    <property type="molecule type" value="Genomic_DNA"/>
</dbReference>